<dbReference type="PANTHER" id="PTHR43386:SF1">
    <property type="entry name" value="D,D-DIPEPTIDE TRANSPORT SYSTEM PERMEASE PROTEIN DDPC-RELATED"/>
    <property type="match status" value="1"/>
</dbReference>
<comment type="caution">
    <text evidence="9">The sequence shown here is derived from an EMBL/GenBank/DDBJ whole genome shotgun (WGS) entry which is preliminary data.</text>
</comment>
<keyword evidence="2 7" id="KW-0813">Transport</keyword>
<dbReference type="Gene3D" id="1.10.3720.10">
    <property type="entry name" value="MetI-like"/>
    <property type="match status" value="1"/>
</dbReference>
<keyword evidence="10" id="KW-1185">Reference proteome</keyword>
<feature type="transmembrane region" description="Helical" evidence="7">
    <location>
        <begin position="202"/>
        <end position="225"/>
    </location>
</feature>
<feature type="transmembrane region" description="Helical" evidence="7">
    <location>
        <begin position="231"/>
        <end position="249"/>
    </location>
</feature>
<dbReference type="GO" id="GO:0005886">
    <property type="term" value="C:plasma membrane"/>
    <property type="evidence" value="ECO:0007669"/>
    <property type="project" value="UniProtKB-SubCell"/>
</dbReference>
<feature type="transmembrane region" description="Helical" evidence="7">
    <location>
        <begin position="121"/>
        <end position="143"/>
    </location>
</feature>
<evidence type="ECO:0000256" key="7">
    <source>
        <dbReference type="RuleBase" id="RU363032"/>
    </source>
</evidence>
<dbReference type="InterPro" id="IPR050366">
    <property type="entry name" value="BP-dependent_transpt_permease"/>
</dbReference>
<dbReference type="InterPro" id="IPR035906">
    <property type="entry name" value="MetI-like_sf"/>
</dbReference>
<dbReference type="AlphaFoldDB" id="A0A369QQ63"/>
<evidence type="ECO:0000313" key="9">
    <source>
        <dbReference type="EMBL" id="RDC65377.1"/>
    </source>
</evidence>
<evidence type="ECO:0000256" key="6">
    <source>
        <dbReference type="ARBA" id="ARBA00023136"/>
    </source>
</evidence>
<dbReference type="SUPFAM" id="SSF161098">
    <property type="entry name" value="MetI-like"/>
    <property type="match status" value="1"/>
</dbReference>
<evidence type="ECO:0000256" key="1">
    <source>
        <dbReference type="ARBA" id="ARBA00004651"/>
    </source>
</evidence>
<reference evidence="9 10" key="1">
    <citation type="submission" date="2018-04" db="EMBL/GenBank/DDBJ databases">
        <title>Adhaeribacter sp. HMF7616 genome sequencing and assembly.</title>
        <authorList>
            <person name="Kang H."/>
            <person name="Kang J."/>
            <person name="Cha I."/>
            <person name="Kim H."/>
            <person name="Joh K."/>
        </authorList>
    </citation>
    <scope>NUCLEOTIDE SEQUENCE [LARGE SCALE GENOMIC DNA]</scope>
    <source>
        <strain evidence="9 10">HMF7616</strain>
    </source>
</reference>
<organism evidence="9 10">
    <name type="scientific">Adhaeribacter pallidiroseus</name>
    <dbReference type="NCBI Taxonomy" id="2072847"/>
    <lineage>
        <taxon>Bacteria</taxon>
        <taxon>Pseudomonadati</taxon>
        <taxon>Bacteroidota</taxon>
        <taxon>Cytophagia</taxon>
        <taxon>Cytophagales</taxon>
        <taxon>Hymenobacteraceae</taxon>
        <taxon>Adhaeribacter</taxon>
    </lineage>
</organism>
<evidence type="ECO:0000256" key="5">
    <source>
        <dbReference type="ARBA" id="ARBA00022989"/>
    </source>
</evidence>
<keyword evidence="3" id="KW-1003">Cell membrane</keyword>
<evidence type="ECO:0000256" key="3">
    <source>
        <dbReference type="ARBA" id="ARBA00022475"/>
    </source>
</evidence>
<keyword evidence="4 7" id="KW-0812">Transmembrane</keyword>
<dbReference type="OrthoDB" id="9783218at2"/>
<dbReference type="GO" id="GO:0055085">
    <property type="term" value="P:transmembrane transport"/>
    <property type="evidence" value="ECO:0007669"/>
    <property type="project" value="InterPro"/>
</dbReference>
<comment type="similarity">
    <text evidence="7">Belongs to the binding-protein-dependent transport system permease family.</text>
</comment>
<dbReference type="CDD" id="cd06261">
    <property type="entry name" value="TM_PBP2"/>
    <property type="match status" value="1"/>
</dbReference>
<dbReference type="EMBL" id="QASA01000001">
    <property type="protein sequence ID" value="RDC65377.1"/>
    <property type="molecule type" value="Genomic_DNA"/>
</dbReference>
<dbReference type="InterPro" id="IPR000515">
    <property type="entry name" value="MetI-like"/>
</dbReference>
<dbReference type="PROSITE" id="PS50928">
    <property type="entry name" value="ABC_TM1"/>
    <property type="match status" value="1"/>
</dbReference>
<feature type="transmembrane region" description="Helical" evidence="7">
    <location>
        <begin position="288"/>
        <end position="313"/>
    </location>
</feature>
<feature type="transmembrane region" description="Helical" evidence="7">
    <location>
        <begin position="21"/>
        <end position="42"/>
    </location>
</feature>
<evidence type="ECO:0000256" key="4">
    <source>
        <dbReference type="ARBA" id="ARBA00022692"/>
    </source>
</evidence>
<proteinExistence type="inferred from homology"/>
<dbReference type="Proteomes" id="UP000253919">
    <property type="component" value="Unassembled WGS sequence"/>
</dbReference>
<dbReference type="Pfam" id="PF00528">
    <property type="entry name" value="BPD_transp_1"/>
    <property type="match status" value="1"/>
</dbReference>
<protein>
    <submittedName>
        <fullName evidence="9">Putative peptide ABC transporter permease protein</fullName>
    </submittedName>
</protein>
<evidence type="ECO:0000256" key="2">
    <source>
        <dbReference type="ARBA" id="ARBA00022448"/>
    </source>
</evidence>
<dbReference type="GO" id="GO:0015833">
    <property type="term" value="P:peptide transport"/>
    <property type="evidence" value="ECO:0007669"/>
    <property type="project" value="UniProtKB-KW"/>
</dbReference>
<dbReference type="RefSeq" id="WP_115374392.1">
    <property type="nucleotide sequence ID" value="NZ_QASA01000001.1"/>
</dbReference>
<feature type="transmembrane region" description="Helical" evidence="7">
    <location>
        <begin position="80"/>
        <end position="109"/>
    </location>
</feature>
<accession>A0A369QQ63</accession>
<keyword evidence="5 7" id="KW-1133">Transmembrane helix</keyword>
<sequence>MSPQQNKTGKWRWPERLAGGYLLLFLLMAVVVPATGLIQHPYENTQSGPSYQPPYIFSFSTSGNSTNIYWLGTDRVGQDVLAILIFGARTALVVSLPAMLLATIMGVVLGSLAGFWGNSGIRVSVAACVLGLSGLLAAGYYAFCVRQVHWLNAFQSGTFSILQELGIAFTIFTGFGIIGWLLTTVAIKIGLKKTITLPIDHFVLRAIEITGAIPRLLLIMCLIAFAKPALVNVVVLAALTYWTSIARLVRGELLQVKELPYIEAAQVAGIANWRILLKQALPNALPPVIVAIAFGLGNLISLEATLSYLGIGIPAYEASWGKLIKGILQNPKAWWLVVFPALTLCFTILSLQIMAERLLKKLSPRQQQF</sequence>
<feature type="domain" description="ABC transmembrane type-1" evidence="8">
    <location>
        <begin position="172"/>
        <end position="355"/>
    </location>
</feature>
<feature type="transmembrane region" description="Helical" evidence="7">
    <location>
        <begin position="333"/>
        <end position="355"/>
    </location>
</feature>
<comment type="subcellular location">
    <subcellularLocation>
        <location evidence="1 7">Cell membrane</location>
        <topology evidence="1 7">Multi-pass membrane protein</topology>
    </subcellularLocation>
</comment>
<dbReference type="PANTHER" id="PTHR43386">
    <property type="entry name" value="OLIGOPEPTIDE TRANSPORT SYSTEM PERMEASE PROTEIN APPC"/>
    <property type="match status" value="1"/>
</dbReference>
<evidence type="ECO:0000259" key="8">
    <source>
        <dbReference type="PROSITE" id="PS50928"/>
    </source>
</evidence>
<dbReference type="GO" id="GO:0015031">
    <property type="term" value="P:protein transport"/>
    <property type="evidence" value="ECO:0007669"/>
    <property type="project" value="UniProtKB-KW"/>
</dbReference>
<name>A0A369QQ63_9BACT</name>
<keyword evidence="6 7" id="KW-0472">Membrane</keyword>
<feature type="transmembrane region" description="Helical" evidence="7">
    <location>
        <begin position="165"/>
        <end position="190"/>
    </location>
</feature>
<evidence type="ECO:0000313" key="10">
    <source>
        <dbReference type="Proteomes" id="UP000253919"/>
    </source>
</evidence>
<gene>
    <name evidence="9" type="ORF">AHMF7616_04007</name>
</gene>